<dbReference type="Proteomes" id="UP000460290">
    <property type="component" value="Unassembled WGS sequence"/>
</dbReference>
<dbReference type="SUPFAM" id="SSF48452">
    <property type="entry name" value="TPR-like"/>
    <property type="match status" value="1"/>
</dbReference>
<organism evidence="1 2">
    <name type="scientific">Pontixanthobacter aestiaquae</name>
    <dbReference type="NCBI Taxonomy" id="1509367"/>
    <lineage>
        <taxon>Bacteria</taxon>
        <taxon>Pseudomonadati</taxon>
        <taxon>Pseudomonadota</taxon>
        <taxon>Alphaproteobacteria</taxon>
        <taxon>Sphingomonadales</taxon>
        <taxon>Erythrobacteraceae</taxon>
        <taxon>Pontixanthobacter</taxon>
    </lineage>
</organism>
<name>A0A844Z578_9SPHN</name>
<evidence type="ECO:0008006" key="3">
    <source>
        <dbReference type="Google" id="ProtNLM"/>
    </source>
</evidence>
<dbReference type="AlphaFoldDB" id="A0A844Z578"/>
<evidence type="ECO:0000313" key="1">
    <source>
        <dbReference type="EMBL" id="MXO82247.1"/>
    </source>
</evidence>
<evidence type="ECO:0000313" key="2">
    <source>
        <dbReference type="Proteomes" id="UP000460290"/>
    </source>
</evidence>
<protein>
    <recommendedName>
        <fullName evidence="3">Tetratricopeptide repeat-containing protein</fullName>
    </recommendedName>
</protein>
<gene>
    <name evidence="1" type="ORF">GRI35_02515</name>
</gene>
<dbReference type="OrthoDB" id="7566477at2"/>
<dbReference type="EMBL" id="WTYZ01000001">
    <property type="protein sequence ID" value="MXO82247.1"/>
    <property type="molecule type" value="Genomic_DNA"/>
</dbReference>
<dbReference type="RefSeq" id="WP_160612591.1">
    <property type="nucleotide sequence ID" value="NZ_JAUFQM010000001.1"/>
</dbReference>
<dbReference type="Gene3D" id="1.25.40.10">
    <property type="entry name" value="Tetratricopeptide repeat domain"/>
    <property type="match status" value="1"/>
</dbReference>
<sequence length="285" mass="30028">MLSATLALLLQVGPNPGAAPATAVPPELDELRRRQRAEQSTGDNNGIAPATGRLQSCLARAEQDSTAARIESQSWFDSAIGLTRAQALQCRGYAEANLGQWADAARSFIAARDDNDAVDAKYRARLGAMAANALLTAGNFDSAISVLDQAKANAAEAEFTQLSAEIEIDRARALVSQNNPVAAAEALSEARTLAPRSARAWLLSATLSRRTEDLIAAQSQIEQAAALDPSNPEIGLEAGVIAVLSGNDEAARLSWQSIVALAPESSQAVTAKTYLRQLEEPAEKP</sequence>
<accession>A0A844Z578</accession>
<keyword evidence="2" id="KW-1185">Reference proteome</keyword>
<proteinExistence type="predicted"/>
<comment type="caution">
    <text evidence="1">The sequence shown here is derived from an EMBL/GenBank/DDBJ whole genome shotgun (WGS) entry which is preliminary data.</text>
</comment>
<dbReference type="Pfam" id="PF13432">
    <property type="entry name" value="TPR_16"/>
    <property type="match status" value="1"/>
</dbReference>
<dbReference type="InterPro" id="IPR011990">
    <property type="entry name" value="TPR-like_helical_dom_sf"/>
</dbReference>
<reference evidence="1 2" key="1">
    <citation type="submission" date="2019-12" db="EMBL/GenBank/DDBJ databases">
        <title>Genomic-based taxomic classification of the family Erythrobacteraceae.</title>
        <authorList>
            <person name="Xu L."/>
        </authorList>
    </citation>
    <scope>NUCLEOTIDE SEQUENCE [LARGE SCALE GENOMIC DNA]</scope>
    <source>
        <strain evidence="1 2">KCTC 42006</strain>
    </source>
</reference>